<accession>A0A6M4IQS2</accession>
<evidence type="ECO:0000256" key="8">
    <source>
        <dbReference type="SAM" id="Phobius"/>
    </source>
</evidence>
<comment type="subcellular location">
    <subcellularLocation>
        <location evidence="1">Cell membrane</location>
        <topology evidence="1">Multi-pass membrane protein</topology>
    </subcellularLocation>
</comment>
<keyword evidence="11" id="KW-1185">Reference proteome</keyword>
<gene>
    <name evidence="10" type="ORF">HKW67_18025</name>
</gene>
<dbReference type="EMBL" id="CP053085">
    <property type="protein sequence ID" value="QJR37274.1"/>
    <property type="molecule type" value="Genomic_DNA"/>
</dbReference>
<keyword evidence="5 8" id="KW-0812">Transmembrane</keyword>
<keyword evidence="4" id="KW-0808">Transferase</keyword>
<dbReference type="RefSeq" id="WP_171226708.1">
    <property type="nucleotide sequence ID" value="NZ_CP053085.1"/>
</dbReference>
<evidence type="ECO:0000256" key="7">
    <source>
        <dbReference type="ARBA" id="ARBA00023136"/>
    </source>
</evidence>
<reference evidence="10 11" key="1">
    <citation type="submission" date="2020-05" db="EMBL/GenBank/DDBJ databases">
        <title>Complete genome sequence of Gemmatimonas greenlandica TET16.</title>
        <authorList>
            <person name="Zeng Y."/>
        </authorList>
    </citation>
    <scope>NUCLEOTIDE SEQUENCE [LARGE SCALE GENOMIC DNA]</scope>
    <source>
        <strain evidence="10 11">TET16</strain>
    </source>
</reference>
<dbReference type="PANTHER" id="PTHR33908">
    <property type="entry name" value="MANNOSYLTRANSFERASE YKCB-RELATED"/>
    <property type="match status" value="1"/>
</dbReference>
<feature type="transmembrane region" description="Helical" evidence="8">
    <location>
        <begin position="295"/>
        <end position="317"/>
    </location>
</feature>
<dbReference type="Proteomes" id="UP000500938">
    <property type="component" value="Chromosome"/>
</dbReference>
<feature type="transmembrane region" description="Helical" evidence="8">
    <location>
        <begin position="443"/>
        <end position="464"/>
    </location>
</feature>
<sequence>MTSRVNRGLRLGVSLALPLALVLSALFMPTAWYDTLPRTPDLPARPMRGTTLLRAILALQAVMTGILALRGWRWTPLPDTLRATGFAPRTDAYDVSESTARRWLLLITLVGLVLRVAGIGADLWTDELMTIDQTVPMSFGEIIGSYQSSNNHLLMSLLIKASVMVFGVHEWSIRMSTAAFGIASITALYRVARLAMSRRASLGASLLLAVSYHHVFFSQNARGYVAYVFFALLATRALIDALRDDHLSDWVQYGAATVLGMMALLNAAFVIAAQLLVVIVVAWQRWRQTGHIAPLVWRLVGVYTITGLCCIGVYAVALPDAYLYITSAYTLGQTGASATSNDLLQMFVRGVLEGFGPGVAAAAIPFLALATAGFVVLWRRQWAMTALLLLPGVLTALLLAWRGMTFSPRFFLLWLPLAVLTAVVTIDAIAARLWRAQPARRQLASSVVVAAVATLSALSLVRYYRVPKQPFSATLQYVERVRAADDLVLAIRPTWLGVHYYGEKQQLPLDRNYVEIGEVTTLDSVMAARGIRRVRLITTLEHVIEQSRPELMAKLYAGWQRDTTLAATIGGGAITVWSERARR</sequence>
<dbReference type="GO" id="GO:0005886">
    <property type="term" value="C:plasma membrane"/>
    <property type="evidence" value="ECO:0007669"/>
    <property type="project" value="UniProtKB-SubCell"/>
</dbReference>
<dbReference type="InterPro" id="IPR050297">
    <property type="entry name" value="LipidA_mod_glycosyltrf_83"/>
</dbReference>
<evidence type="ECO:0000259" key="9">
    <source>
        <dbReference type="Pfam" id="PF13231"/>
    </source>
</evidence>
<feature type="transmembrane region" description="Helical" evidence="8">
    <location>
        <begin position="410"/>
        <end position="431"/>
    </location>
</feature>
<feature type="transmembrane region" description="Helical" evidence="8">
    <location>
        <begin position="171"/>
        <end position="192"/>
    </location>
</feature>
<dbReference type="AlphaFoldDB" id="A0A6M4IQS2"/>
<evidence type="ECO:0000256" key="1">
    <source>
        <dbReference type="ARBA" id="ARBA00004651"/>
    </source>
</evidence>
<dbReference type="Pfam" id="PF13231">
    <property type="entry name" value="PMT_2"/>
    <property type="match status" value="1"/>
</dbReference>
<keyword evidence="6 8" id="KW-1133">Transmembrane helix</keyword>
<dbReference type="InterPro" id="IPR038731">
    <property type="entry name" value="RgtA/B/C-like"/>
</dbReference>
<name>A0A6M4IQS2_9BACT</name>
<dbReference type="GO" id="GO:0009103">
    <property type="term" value="P:lipopolysaccharide biosynthetic process"/>
    <property type="evidence" value="ECO:0007669"/>
    <property type="project" value="UniProtKB-ARBA"/>
</dbReference>
<organism evidence="10 11">
    <name type="scientific">Gemmatimonas groenlandica</name>
    <dbReference type="NCBI Taxonomy" id="2732249"/>
    <lineage>
        <taxon>Bacteria</taxon>
        <taxon>Pseudomonadati</taxon>
        <taxon>Gemmatimonadota</taxon>
        <taxon>Gemmatimonadia</taxon>
        <taxon>Gemmatimonadales</taxon>
        <taxon>Gemmatimonadaceae</taxon>
        <taxon>Gemmatimonas</taxon>
    </lineage>
</organism>
<feature type="transmembrane region" description="Helical" evidence="8">
    <location>
        <begin position="221"/>
        <end position="239"/>
    </location>
</feature>
<feature type="transmembrane region" description="Helical" evidence="8">
    <location>
        <begin position="355"/>
        <end position="378"/>
    </location>
</feature>
<dbReference type="PANTHER" id="PTHR33908:SF11">
    <property type="entry name" value="MEMBRANE PROTEIN"/>
    <property type="match status" value="1"/>
</dbReference>
<feature type="transmembrane region" description="Helical" evidence="8">
    <location>
        <begin position="259"/>
        <end position="283"/>
    </location>
</feature>
<evidence type="ECO:0000256" key="3">
    <source>
        <dbReference type="ARBA" id="ARBA00022676"/>
    </source>
</evidence>
<evidence type="ECO:0000313" key="10">
    <source>
        <dbReference type="EMBL" id="QJR37274.1"/>
    </source>
</evidence>
<evidence type="ECO:0000256" key="5">
    <source>
        <dbReference type="ARBA" id="ARBA00022692"/>
    </source>
</evidence>
<feature type="transmembrane region" description="Helical" evidence="8">
    <location>
        <begin position="52"/>
        <end position="72"/>
    </location>
</feature>
<proteinExistence type="predicted"/>
<feature type="transmembrane region" description="Helical" evidence="8">
    <location>
        <begin position="385"/>
        <end position="404"/>
    </location>
</feature>
<evidence type="ECO:0000313" key="11">
    <source>
        <dbReference type="Proteomes" id="UP000500938"/>
    </source>
</evidence>
<protein>
    <recommendedName>
        <fullName evidence="9">Glycosyltransferase RgtA/B/C/D-like domain-containing protein</fullName>
    </recommendedName>
</protein>
<evidence type="ECO:0000256" key="2">
    <source>
        <dbReference type="ARBA" id="ARBA00022475"/>
    </source>
</evidence>
<feature type="domain" description="Glycosyltransferase RgtA/B/C/D-like" evidence="9">
    <location>
        <begin position="154"/>
        <end position="289"/>
    </location>
</feature>
<keyword evidence="2" id="KW-1003">Cell membrane</keyword>
<evidence type="ECO:0000256" key="4">
    <source>
        <dbReference type="ARBA" id="ARBA00022679"/>
    </source>
</evidence>
<dbReference type="GO" id="GO:0016763">
    <property type="term" value="F:pentosyltransferase activity"/>
    <property type="evidence" value="ECO:0007669"/>
    <property type="project" value="TreeGrafter"/>
</dbReference>
<keyword evidence="3" id="KW-0328">Glycosyltransferase</keyword>
<keyword evidence="7 8" id="KW-0472">Membrane</keyword>
<dbReference type="KEGG" id="ggr:HKW67_18025"/>
<evidence type="ECO:0000256" key="6">
    <source>
        <dbReference type="ARBA" id="ARBA00022989"/>
    </source>
</evidence>
<feature type="transmembrane region" description="Helical" evidence="8">
    <location>
        <begin position="103"/>
        <end position="121"/>
    </location>
</feature>
<feature type="transmembrane region" description="Helical" evidence="8">
    <location>
        <begin position="12"/>
        <end position="32"/>
    </location>
</feature>